<dbReference type="AlphaFoldDB" id="A0A4R1RBZ3"/>
<feature type="DNA-binding region" description="H-T-H motif" evidence="2">
    <location>
        <begin position="33"/>
        <end position="52"/>
    </location>
</feature>
<comment type="caution">
    <text evidence="4">The sequence shown here is derived from an EMBL/GenBank/DDBJ whole genome shotgun (WGS) entry which is preliminary data.</text>
</comment>
<dbReference type="RefSeq" id="WP_132015378.1">
    <property type="nucleotide sequence ID" value="NZ_SLUN01000021.1"/>
</dbReference>
<dbReference type="InterPro" id="IPR050624">
    <property type="entry name" value="HTH-type_Tx_Regulator"/>
</dbReference>
<evidence type="ECO:0000313" key="5">
    <source>
        <dbReference type="Proteomes" id="UP000295008"/>
    </source>
</evidence>
<dbReference type="InterPro" id="IPR001647">
    <property type="entry name" value="HTH_TetR"/>
</dbReference>
<evidence type="ECO:0000313" key="4">
    <source>
        <dbReference type="EMBL" id="TCL63334.1"/>
    </source>
</evidence>
<keyword evidence="5" id="KW-1185">Reference proteome</keyword>
<dbReference type="EMBL" id="SLUN01000021">
    <property type="protein sequence ID" value="TCL63334.1"/>
    <property type="molecule type" value="Genomic_DNA"/>
</dbReference>
<dbReference type="PANTHER" id="PTHR43479:SF11">
    <property type="entry name" value="ACREF_ENVCD OPERON REPRESSOR-RELATED"/>
    <property type="match status" value="1"/>
</dbReference>
<feature type="domain" description="HTH tetR-type" evidence="3">
    <location>
        <begin position="10"/>
        <end position="70"/>
    </location>
</feature>
<dbReference type="Proteomes" id="UP000295008">
    <property type="component" value="Unassembled WGS sequence"/>
</dbReference>
<dbReference type="InterPro" id="IPR009057">
    <property type="entry name" value="Homeodomain-like_sf"/>
</dbReference>
<gene>
    <name evidence="4" type="ORF">EDC14_102152</name>
</gene>
<dbReference type="GO" id="GO:0003677">
    <property type="term" value="F:DNA binding"/>
    <property type="evidence" value="ECO:0007669"/>
    <property type="project" value="UniProtKB-UniRule"/>
</dbReference>
<protein>
    <submittedName>
        <fullName evidence="4">TetR family transcriptional regulator</fullName>
    </submittedName>
</protein>
<dbReference type="SUPFAM" id="SSF46689">
    <property type="entry name" value="Homeodomain-like"/>
    <property type="match status" value="1"/>
</dbReference>
<name>A0A4R1RBZ3_HYDET</name>
<dbReference type="Pfam" id="PF00440">
    <property type="entry name" value="TetR_N"/>
    <property type="match status" value="1"/>
</dbReference>
<dbReference type="OrthoDB" id="9810250at2"/>
<dbReference type="PANTHER" id="PTHR43479">
    <property type="entry name" value="ACREF/ENVCD OPERON REPRESSOR-RELATED"/>
    <property type="match status" value="1"/>
</dbReference>
<dbReference type="Gene3D" id="1.10.357.10">
    <property type="entry name" value="Tetracycline Repressor, domain 2"/>
    <property type="match status" value="1"/>
</dbReference>
<accession>A0A4R1RBZ3</accession>
<dbReference type="PROSITE" id="PS50977">
    <property type="entry name" value="HTH_TETR_2"/>
    <property type="match status" value="1"/>
</dbReference>
<reference evidence="4 5" key="1">
    <citation type="submission" date="2019-03" db="EMBL/GenBank/DDBJ databases">
        <title>Genomic Encyclopedia of Type Strains, Phase IV (KMG-IV): sequencing the most valuable type-strain genomes for metagenomic binning, comparative biology and taxonomic classification.</title>
        <authorList>
            <person name="Goeker M."/>
        </authorList>
    </citation>
    <scope>NUCLEOTIDE SEQUENCE [LARGE SCALE GENOMIC DNA]</scope>
    <source>
        <strain evidence="4 5">LX-B</strain>
    </source>
</reference>
<evidence type="ECO:0000259" key="3">
    <source>
        <dbReference type="PROSITE" id="PS50977"/>
    </source>
</evidence>
<evidence type="ECO:0000256" key="1">
    <source>
        <dbReference type="ARBA" id="ARBA00023125"/>
    </source>
</evidence>
<proteinExistence type="predicted"/>
<organism evidence="4 5">
    <name type="scientific">Hydrogenispora ethanolica</name>
    <dbReference type="NCBI Taxonomy" id="1082276"/>
    <lineage>
        <taxon>Bacteria</taxon>
        <taxon>Bacillati</taxon>
        <taxon>Bacillota</taxon>
        <taxon>Hydrogenispora</taxon>
    </lineage>
</organism>
<evidence type="ECO:0000256" key="2">
    <source>
        <dbReference type="PROSITE-ProRule" id="PRU00335"/>
    </source>
</evidence>
<sequence length="183" mass="21258">MYIGNNPSALRSREEIVQAFLRLLEHTSLEKISIKQIMDATDLSRQTFYQIFDSKEEILEYYLDDVFGRFITGAKQYTITNLCDAAKLFFSFFDQYKATLQLFIQNGKSCVVQRKCREFLQKDRYIHYELQGVSNEQEKAFAATFVISGMVGMLEQWIREDQSPVMDADDLALLVCHITNSKS</sequence>
<keyword evidence="1 2" id="KW-0238">DNA-binding</keyword>